<dbReference type="AlphaFoldDB" id="W2SFK9"/>
<evidence type="ECO:0000313" key="6">
    <source>
        <dbReference type="Proteomes" id="UP000053676"/>
    </source>
</evidence>
<dbReference type="FunFam" id="2.10.25.10:FF:000291">
    <property type="entry name" value="Transmembrane matrix receptor MUP-4"/>
    <property type="match status" value="1"/>
</dbReference>
<reference evidence="6" key="1">
    <citation type="journal article" date="2014" name="Nat. Genet.">
        <title>Genome of the human hookworm Necator americanus.</title>
        <authorList>
            <person name="Tang Y.T."/>
            <person name="Gao X."/>
            <person name="Rosa B.A."/>
            <person name="Abubucker S."/>
            <person name="Hallsworth-Pepin K."/>
            <person name="Martin J."/>
            <person name="Tyagi R."/>
            <person name="Heizer E."/>
            <person name="Zhang X."/>
            <person name="Bhonagiri-Palsikar V."/>
            <person name="Minx P."/>
            <person name="Warren W.C."/>
            <person name="Wang Q."/>
            <person name="Zhan B."/>
            <person name="Hotez P.J."/>
            <person name="Sternberg P.W."/>
            <person name="Dougall A."/>
            <person name="Gaze S.T."/>
            <person name="Mulvenna J."/>
            <person name="Sotillo J."/>
            <person name="Ranganathan S."/>
            <person name="Rabelo E.M."/>
            <person name="Wilson R.K."/>
            <person name="Felgner P.L."/>
            <person name="Bethony J."/>
            <person name="Hawdon J.M."/>
            <person name="Gasser R.B."/>
            <person name="Loukas A."/>
            <person name="Mitreva M."/>
        </authorList>
    </citation>
    <scope>NUCLEOTIDE SEQUENCE [LARGE SCALE GENOMIC DNA]</scope>
</reference>
<organism evidence="5 6">
    <name type="scientific">Necator americanus</name>
    <name type="common">Human hookworm</name>
    <dbReference type="NCBI Taxonomy" id="51031"/>
    <lineage>
        <taxon>Eukaryota</taxon>
        <taxon>Metazoa</taxon>
        <taxon>Ecdysozoa</taxon>
        <taxon>Nematoda</taxon>
        <taxon>Chromadorea</taxon>
        <taxon>Rhabditida</taxon>
        <taxon>Rhabditina</taxon>
        <taxon>Rhabditomorpha</taxon>
        <taxon>Strongyloidea</taxon>
        <taxon>Ancylostomatidae</taxon>
        <taxon>Bunostominae</taxon>
        <taxon>Necator</taxon>
    </lineage>
</organism>
<accession>W2SFK9</accession>
<dbReference type="InterPro" id="IPR001881">
    <property type="entry name" value="EGF-like_Ca-bd_dom"/>
</dbReference>
<comment type="caution">
    <text evidence="3">Lacks conserved residue(s) required for the propagation of feature annotation.</text>
</comment>
<evidence type="ECO:0000256" key="3">
    <source>
        <dbReference type="PROSITE-ProRule" id="PRU00076"/>
    </source>
</evidence>
<dbReference type="SMART" id="SM00179">
    <property type="entry name" value="EGF_CA"/>
    <property type="match status" value="1"/>
</dbReference>
<dbReference type="Proteomes" id="UP000053676">
    <property type="component" value="Unassembled WGS sequence"/>
</dbReference>
<evidence type="ECO:0000256" key="1">
    <source>
        <dbReference type="ARBA" id="ARBA00022536"/>
    </source>
</evidence>
<keyword evidence="2" id="KW-1015">Disulfide bond</keyword>
<dbReference type="Gene3D" id="2.10.25.10">
    <property type="entry name" value="Laminin"/>
    <property type="match status" value="1"/>
</dbReference>
<keyword evidence="6" id="KW-1185">Reference proteome</keyword>
<dbReference type="InterPro" id="IPR000152">
    <property type="entry name" value="EGF-type_Asp/Asn_hydroxyl_site"/>
</dbReference>
<evidence type="ECO:0000256" key="2">
    <source>
        <dbReference type="ARBA" id="ARBA00023157"/>
    </source>
</evidence>
<gene>
    <name evidence="5" type="ORF">NECAME_05639</name>
</gene>
<dbReference type="SUPFAM" id="SSF57196">
    <property type="entry name" value="EGF/Laminin"/>
    <property type="match status" value="1"/>
</dbReference>
<dbReference type="STRING" id="51031.W2SFK9"/>
<dbReference type="InterPro" id="IPR000742">
    <property type="entry name" value="EGF"/>
</dbReference>
<name>W2SFK9_NECAM</name>
<dbReference type="OrthoDB" id="10040649at2759"/>
<dbReference type="SMART" id="SM00181">
    <property type="entry name" value="EGF"/>
    <property type="match status" value="1"/>
</dbReference>
<protein>
    <submittedName>
        <fullName evidence="5">EGF-like domain protein</fullName>
    </submittedName>
</protein>
<dbReference type="CDD" id="cd00054">
    <property type="entry name" value="EGF_CA"/>
    <property type="match status" value="1"/>
</dbReference>
<dbReference type="PROSITE" id="PS00010">
    <property type="entry name" value="ASX_HYDROXYL"/>
    <property type="match status" value="1"/>
</dbReference>
<dbReference type="GO" id="GO:0005509">
    <property type="term" value="F:calcium ion binding"/>
    <property type="evidence" value="ECO:0007669"/>
    <property type="project" value="InterPro"/>
</dbReference>
<dbReference type="KEGG" id="nai:NECAME_05639"/>
<evidence type="ECO:0000259" key="4">
    <source>
        <dbReference type="PROSITE" id="PS50026"/>
    </source>
</evidence>
<feature type="domain" description="EGF-like" evidence="4">
    <location>
        <begin position="11"/>
        <end position="49"/>
    </location>
</feature>
<dbReference type="InterPro" id="IPR049883">
    <property type="entry name" value="NOTCH1_EGF-like"/>
</dbReference>
<evidence type="ECO:0000313" key="5">
    <source>
        <dbReference type="EMBL" id="ETN68365.1"/>
    </source>
</evidence>
<dbReference type="Pfam" id="PF07645">
    <property type="entry name" value="EGF_CA"/>
    <property type="match status" value="1"/>
</dbReference>
<dbReference type="EMBL" id="KI669278">
    <property type="protein sequence ID" value="ETN68365.1"/>
    <property type="molecule type" value="Genomic_DNA"/>
</dbReference>
<keyword evidence="1 3" id="KW-0245">EGF-like domain</keyword>
<sequence>MNTHDGRAVSVVDECSLGTHTCDPNADCVDTPEGYTCRCKAGWQDASRDLRNPGRICKKDLFFSSWEGIQIV</sequence>
<dbReference type="PROSITE" id="PS50026">
    <property type="entry name" value="EGF_3"/>
    <property type="match status" value="1"/>
</dbReference>
<proteinExistence type="predicted"/>